<dbReference type="OrthoDB" id="10337948at2759"/>
<protein>
    <submittedName>
        <fullName evidence="1">Uncharacterized protein</fullName>
    </submittedName>
</protein>
<dbReference type="VEuPathDB" id="FungiDB:RhiirFUN_003046"/>
<sequence length="131" mass="15364">MFLQERTERFFQNGDLEEGTVSFETASSVDFQEYKRYGKERSLLSRFQNGDFSGFLRMQEVAEGMVRSFRTVMIKNRGKWGVILNKLLLRKLTQEPSPGLEFVKEYWHSDLEFSCKGTCIRTWNSLAKRVG</sequence>
<organism evidence="1 2">
    <name type="scientific">Rhizophagus irregularis</name>
    <dbReference type="NCBI Taxonomy" id="588596"/>
    <lineage>
        <taxon>Eukaryota</taxon>
        <taxon>Fungi</taxon>
        <taxon>Fungi incertae sedis</taxon>
        <taxon>Mucoromycota</taxon>
        <taxon>Glomeromycotina</taxon>
        <taxon>Glomeromycetes</taxon>
        <taxon>Glomerales</taxon>
        <taxon>Glomeraceae</taxon>
        <taxon>Rhizophagus</taxon>
    </lineage>
</organism>
<dbReference type="EMBL" id="CAGKOT010000008">
    <property type="protein sequence ID" value="CAB5351284.1"/>
    <property type="molecule type" value="Genomic_DNA"/>
</dbReference>
<comment type="caution">
    <text evidence="1">The sequence shown here is derived from an EMBL/GenBank/DDBJ whole genome shotgun (WGS) entry which is preliminary data.</text>
</comment>
<accession>A0A916E1R7</accession>
<reference evidence="1" key="1">
    <citation type="submission" date="2020-05" db="EMBL/GenBank/DDBJ databases">
        <authorList>
            <person name="Rincon C."/>
            <person name="Sanders R I."/>
            <person name="Robbins C."/>
            <person name="Chaturvedi A."/>
        </authorList>
    </citation>
    <scope>NUCLEOTIDE SEQUENCE</scope>
    <source>
        <strain evidence="1">CHB12</strain>
    </source>
</reference>
<dbReference type="AlphaFoldDB" id="A0A916E1R7"/>
<dbReference type="Proteomes" id="UP000684084">
    <property type="component" value="Unassembled WGS sequence"/>
</dbReference>
<evidence type="ECO:0000313" key="2">
    <source>
        <dbReference type="Proteomes" id="UP000684084"/>
    </source>
</evidence>
<name>A0A916E1R7_9GLOM</name>
<proteinExistence type="predicted"/>
<evidence type="ECO:0000313" key="1">
    <source>
        <dbReference type="EMBL" id="CAB5351284.1"/>
    </source>
</evidence>
<gene>
    <name evidence="1" type="ORF">CHRIB12_LOCUS5089</name>
</gene>